<sequence length="509" mass="54786">MQGITIAIGKTGIQFFTQNYLVGTLVTLLGKLAPPNRTIQVANFKTYPSYQVEIDYSAISIVLSNGSLIGFSPTFKTVTQGVADDSAKTPIFTLTFAAGNFSAKYDWQENYHWDEYDTYTGPNGPVVQHTDGNTSTPLSYSPGFGQLTAMVIVQFLFDSSNNAWEITTYKTSAQTANLTANIPGSSILNGQDASCAGTHVDDATAQAISAIDFATPLNSLLSGIIKTIPGSGNLGDGMVYDFSLGDSGLVFPNNDGIQMGVKGGASYNGTAFSGPTPPSLPLPVPPTDSDTHHLSMYVSNYEVDALNWAYYKAGKLNLLITPQDLPDPKLLLVSSYTTFEPSLTPYSAFVMNAQLTQNIAPVTSFQTAYVYSKSAMTLLQQQLPATVYTLIEALPSNAYLSQTSLEAFLTQATVPNQYFTTIENAGKTSAMVLTQDISYTLTIQNNANPQPNITFSVKRVDVLTNLGLGISLNNTQTLQFASPMQVVRLLTKAVRFQALTVKFLRQSSG</sequence>
<accession>A0A0F3IIE3</accession>
<dbReference type="Proteomes" id="UP000033684">
    <property type="component" value="Unassembled WGS sequence"/>
</dbReference>
<dbReference type="Gene3D" id="3.15.20.10">
    <property type="entry name" value="Bactericidal permeability-increasing protein, domain 2"/>
    <property type="match status" value="1"/>
</dbReference>
<dbReference type="SUPFAM" id="SSF55394">
    <property type="entry name" value="Bactericidal permeability-increasing protein, BPI"/>
    <property type="match status" value="1"/>
</dbReference>
<name>A0A0F3IIE3_9GAMM</name>
<protein>
    <submittedName>
        <fullName evidence="1">Uncharacterized protein</fullName>
    </submittedName>
</protein>
<dbReference type="EMBL" id="LAJX01000102">
    <property type="protein sequence ID" value="KJV06545.1"/>
    <property type="molecule type" value="Genomic_DNA"/>
</dbReference>
<reference evidence="1 2" key="2">
    <citation type="journal article" date="2016" name="Microb. Ecol.">
        <title>Genome Characteristics of a Novel Type I Methanotroph (Sn10-6) Isolated from a Flooded Indian Rice Field.</title>
        <authorList>
            <person name="Rahalkar M.C."/>
            <person name="Pandit P.S."/>
            <person name="Dhakephalkar P.K."/>
            <person name="Pore S."/>
            <person name="Arora P."/>
            <person name="Kapse N."/>
        </authorList>
    </citation>
    <scope>NUCLEOTIDE SEQUENCE [LARGE SCALE GENOMIC DNA]</scope>
    <source>
        <strain evidence="1 2">Sn10-6</strain>
    </source>
</reference>
<evidence type="ECO:0000313" key="1">
    <source>
        <dbReference type="EMBL" id="KJV06545.1"/>
    </source>
</evidence>
<dbReference type="GO" id="GO:0008289">
    <property type="term" value="F:lipid binding"/>
    <property type="evidence" value="ECO:0007669"/>
    <property type="project" value="InterPro"/>
</dbReference>
<dbReference type="OrthoDB" id="8478190at2"/>
<reference evidence="2" key="1">
    <citation type="submission" date="2015-03" db="EMBL/GenBank/DDBJ databases">
        <title>Draft genome sequence of a novel methanotroph (Sn10-6) isolated from flooded ricefield rhizosphere in India.</title>
        <authorList>
            <person name="Pandit P.S."/>
            <person name="Pore S.D."/>
            <person name="Arora P."/>
            <person name="Kapse N.G."/>
            <person name="Dhakephalkar P.K."/>
            <person name="Rahalkar M.C."/>
        </authorList>
    </citation>
    <scope>NUCLEOTIDE SEQUENCE [LARGE SCALE GENOMIC DNA]</scope>
    <source>
        <strain evidence="2">Sn10-6</strain>
    </source>
</reference>
<dbReference type="AlphaFoldDB" id="A0A0F3IIE3"/>
<evidence type="ECO:0000313" key="2">
    <source>
        <dbReference type="Proteomes" id="UP000033684"/>
    </source>
</evidence>
<proteinExistence type="predicted"/>
<dbReference type="InterPro" id="IPR017943">
    <property type="entry name" value="Bactericidal_perm-incr_a/b_dom"/>
</dbReference>
<keyword evidence="2" id="KW-1185">Reference proteome</keyword>
<organism evidence="1 2">
    <name type="scientific">Methylocucumis oryzae</name>
    <dbReference type="NCBI Taxonomy" id="1632867"/>
    <lineage>
        <taxon>Bacteria</taxon>
        <taxon>Pseudomonadati</taxon>
        <taxon>Pseudomonadota</taxon>
        <taxon>Gammaproteobacteria</taxon>
        <taxon>Methylococcales</taxon>
        <taxon>Methylococcaceae</taxon>
        <taxon>Methylocucumis</taxon>
    </lineage>
</organism>
<comment type="caution">
    <text evidence="1">The sequence shown here is derived from an EMBL/GenBank/DDBJ whole genome shotgun (WGS) entry which is preliminary data.</text>
</comment>
<dbReference type="RefSeq" id="WP_045779190.1">
    <property type="nucleotide sequence ID" value="NZ_LAJX01000102.1"/>
</dbReference>
<gene>
    <name evidence="1" type="ORF">VZ94_10425</name>
</gene>